<dbReference type="AlphaFoldDB" id="A0A1C4F3D4"/>
<dbReference type="InterPro" id="IPR001310">
    <property type="entry name" value="Histidine_triad_HIT"/>
</dbReference>
<dbReference type="GO" id="GO:0009117">
    <property type="term" value="P:nucleotide metabolic process"/>
    <property type="evidence" value="ECO:0007669"/>
    <property type="project" value="TreeGrafter"/>
</dbReference>
<evidence type="ECO:0000256" key="3">
    <source>
        <dbReference type="PROSITE-ProRule" id="PRU00464"/>
    </source>
</evidence>
<feature type="domain" description="HIT" evidence="4">
    <location>
        <begin position="3"/>
        <end position="106"/>
    </location>
</feature>
<dbReference type="InterPro" id="IPR036265">
    <property type="entry name" value="HIT-like_sf"/>
</dbReference>
<proteinExistence type="predicted"/>
<feature type="short sequence motif" description="Histidine triad motif" evidence="2 3">
    <location>
        <begin position="90"/>
        <end position="94"/>
    </location>
</feature>
<evidence type="ECO:0000256" key="2">
    <source>
        <dbReference type="PIRSR" id="PIRSR601310-3"/>
    </source>
</evidence>
<dbReference type="GO" id="GO:0003824">
    <property type="term" value="F:catalytic activity"/>
    <property type="evidence" value="ECO:0007669"/>
    <property type="project" value="InterPro"/>
</dbReference>
<dbReference type="PROSITE" id="PS51084">
    <property type="entry name" value="HIT_2"/>
    <property type="match status" value="1"/>
</dbReference>
<reference evidence="5 6" key="1">
    <citation type="submission" date="2016-08" db="EMBL/GenBank/DDBJ databases">
        <authorList>
            <person name="Seilhamer J.J."/>
        </authorList>
    </citation>
    <scope>NUCLEOTIDE SEQUENCE [LARGE SCALE GENOMIC DNA]</scope>
    <source>
        <strain evidence="5 6">A37T2</strain>
    </source>
</reference>
<dbReference type="Pfam" id="PF01230">
    <property type="entry name" value="HIT"/>
    <property type="match status" value="1"/>
</dbReference>
<keyword evidence="6" id="KW-1185">Reference proteome</keyword>
<evidence type="ECO:0000313" key="6">
    <source>
        <dbReference type="Proteomes" id="UP000242818"/>
    </source>
</evidence>
<dbReference type="STRING" id="1335309.GA0116948_111101"/>
<dbReference type="RefSeq" id="WP_089713729.1">
    <property type="nucleotide sequence ID" value="NZ_FMAR01000011.1"/>
</dbReference>
<evidence type="ECO:0000259" key="4">
    <source>
        <dbReference type="PROSITE" id="PS51084"/>
    </source>
</evidence>
<dbReference type="SUPFAM" id="SSF54197">
    <property type="entry name" value="HIT-like"/>
    <property type="match status" value="1"/>
</dbReference>
<dbReference type="PANTHER" id="PTHR46648">
    <property type="entry name" value="HIT FAMILY PROTEIN 1"/>
    <property type="match status" value="1"/>
</dbReference>
<dbReference type="Gene3D" id="3.30.428.10">
    <property type="entry name" value="HIT-like"/>
    <property type="match status" value="1"/>
</dbReference>
<dbReference type="PANTHER" id="PTHR46648:SF1">
    <property type="entry name" value="ADENOSINE 5'-MONOPHOSPHORAMIDASE HNT1"/>
    <property type="match status" value="1"/>
</dbReference>
<dbReference type="EMBL" id="FMAR01000011">
    <property type="protein sequence ID" value="SCC50549.1"/>
    <property type="molecule type" value="Genomic_DNA"/>
</dbReference>
<dbReference type="OrthoDB" id="9784774at2"/>
<dbReference type="PRINTS" id="PR00332">
    <property type="entry name" value="HISTRIAD"/>
</dbReference>
<protein>
    <submittedName>
        <fullName evidence="5">Histidine triad (HIT) family protein</fullName>
    </submittedName>
</protein>
<organism evidence="5 6">
    <name type="scientific">Chitinophaga costaii</name>
    <dbReference type="NCBI Taxonomy" id="1335309"/>
    <lineage>
        <taxon>Bacteria</taxon>
        <taxon>Pseudomonadati</taxon>
        <taxon>Bacteroidota</taxon>
        <taxon>Chitinophagia</taxon>
        <taxon>Chitinophagales</taxon>
        <taxon>Chitinophagaceae</taxon>
        <taxon>Chitinophaga</taxon>
    </lineage>
</organism>
<dbReference type="Proteomes" id="UP000242818">
    <property type="component" value="Unassembled WGS sequence"/>
</dbReference>
<feature type="active site" description="Tele-AMP-histidine intermediate" evidence="1">
    <location>
        <position position="92"/>
    </location>
</feature>
<dbReference type="InterPro" id="IPR011146">
    <property type="entry name" value="HIT-like"/>
</dbReference>
<accession>A0A1C4F3D4</accession>
<sequence>MTIFTKIINGDIPSYRIAENDKFYAFLDIAPLAEGHTLVVPKVEVDKFFEIPDVYLAEFLLFAKKVSEALERSFECNRIGVTVIGLEVPHAHMHLIPINGVDDMNFSRPKLKLSPEQFKGIQEKILANFEER</sequence>
<name>A0A1C4F3D4_9BACT</name>
<gene>
    <name evidence="5" type="ORF">GA0116948_111101</name>
</gene>
<evidence type="ECO:0000256" key="1">
    <source>
        <dbReference type="PIRSR" id="PIRSR601310-1"/>
    </source>
</evidence>
<evidence type="ECO:0000313" key="5">
    <source>
        <dbReference type="EMBL" id="SCC50549.1"/>
    </source>
</evidence>